<feature type="transmembrane region" description="Helical" evidence="1">
    <location>
        <begin position="258"/>
        <end position="285"/>
    </location>
</feature>
<dbReference type="Proteomes" id="UP001149090">
    <property type="component" value="Unassembled WGS sequence"/>
</dbReference>
<gene>
    <name evidence="2" type="ORF">M0811_07190</name>
</gene>
<feature type="transmembrane region" description="Helical" evidence="1">
    <location>
        <begin position="34"/>
        <end position="57"/>
    </location>
</feature>
<dbReference type="EMBL" id="JAPDFW010000064">
    <property type="protein sequence ID" value="KAJ5075620.1"/>
    <property type="molecule type" value="Genomic_DNA"/>
</dbReference>
<keyword evidence="1" id="KW-0472">Membrane</keyword>
<feature type="transmembrane region" description="Helical" evidence="1">
    <location>
        <begin position="107"/>
        <end position="133"/>
    </location>
</feature>
<feature type="transmembrane region" description="Helical" evidence="1">
    <location>
        <begin position="176"/>
        <end position="198"/>
    </location>
</feature>
<feature type="transmembrane region" description="Helical" evidence="1">
    <location>
        <begin position="145"/>
        <end position="164"/>
    </location>
</feature>
<keyword evidence="1" id="KW-1133">Transmembrane helix</keyword>
<sequence>MFFLFILFSFVNAISHKDKTRNTVSALSTHSWQMWFLCCLYFIGAITSLIVIIQLFLSRNKKRKFPRTFVFRFIILIESFVLSFERTCLTFSNPSEKILESDFSLNFLYTMLPLLLQFTTFILFIWFVVLFMYANYGTNELFHKLINPLFLVVVVLAIFLSIISCAEDPDNQFYRFLMHGIIWTIFVLIFTSIGLKFYRDLIHKYNLNAKRRSQIKSFTILVCLTAFVFLIRSVWDIVNAASSSVTDWNESNDTRFLNWFLILYVIFEVLPVYFIVVTFFINLIIEKKLRNKKVDSETISLFSSAKKYPKKRKTKTFDDF</sequence>
<reference evidence="2" key="1">
    <citation type="submission" date="2022-10" db="EMBL/GenBank/DDBJ databases">
        <title>Novel sulphate-reducing endosymbionts in the free-living metamonad Anaeramoeba.</title>
        <authorList>
            <person name="Jerlstrom-Hultqvist J."/>
            <person name="Cepicka I."/>
            <person name="Gallot-Lavallee L."/>
            <person name="Salas-Leiva D."/>
            <person name="Curtis B.A."/>
            <person name="Zahonova K."/>
            <person name="Pipaliya S."/>
            <person name="Dacks J."/>
            <person name="Roger A.J."/>
        </authorList>
    </citation>
    <scope>NUCLEOTIDE SEQUENCE</scope>
    <source>
        <strain evidence="2">BMAN</strain>
    </source>
</reference>
<evidence type="ECO:0000256" key="1">
    <source>
        <dbReference type="SAM" id="Phobius"/>
    </source>
</evidence>
<comment type="caution">
    <text evidence="2">The sequence shown here is derived from an EMBL/GenBank/DDBJ whole genome shotgun (WGS) entry which is preliminary data.</text>
</comment>
<proteinExistence type="predicted"/>
<evidence type="ECO:0000313" key="3">
    <source>
        <dbReference type="Proteomes" id="UP001149090"/>
    </source>
</evidence>
<feature type="transmembrane region" description="Helical" evidence="1">
    <location>
        <begin position="69"/>
        <end position="87"/>
    </location>
</feature>
<protein>
    <submittedName>
        <fullName evidence="2">Tobamovirus multiplication protein 1-like isoform x1</fullName>
    </submittedName>
</protein>
<keyword evidence="1" id="KW-0812">Transmembrane</keyword>
<name>A0A9Q0LQW6_ANAIG</name>
<feature type="transmembrane region" description="Helical" evidence="1">
    <location>
        <begin position="218"/>
        <end position="238"/>
    </location>
</feature>
<dbReference type="AlphaFoldDB" id="A0A9Q0LQW6"/>
<organism evidence="2 3">
    <name type="scientific">Anaeramoeba ignava</name>
    <name type="common">Anaerobic marine amoeba</name>
    <dbReference type="NCBI Taxonomy" id="1746090"/>
    <lineage>
        <taxon>Eukaryota</taxon>
        <taxon>Metamonada</taxon>
        <taxon>Anaeramoebidae</taxon>
        <taxon>Anaeramoeba</taxon>
    </lineage>
</organism>
<evidence type="ECO:0000313" key="2">
    <source>
        <dbReference type="EMBL" id="KAJ5075620.1"/>
    </source>
</evidence>
<accession>A0A9Q0LQW6</accession>
<keyword evidence="3" id="KW-1185">Reference proteome</keyword>